<sequence length="65" mass="8071">MSNKRTIAKRLKNRIRQSAQKTVEKFKYEKTIDLNRSQWLSYEKLRKLQDERLRKIVRYAYKNIP</sequence>
<proteinExistence type="predicted"/>
<dbReference type="Gene3D" id="3.40.50.12780">
    <property type="entry name" value="N-terminal domain of ligase-like"/>
    <property type="match status" value="1"/>
</dbReference>
<name>X0XB83_9ZZZZ</name>
<dbReference type="EMBL" id="BARS01045543">
    <property type="protein sequence ID" value="GAG33918.1"/>
    <property type="molecule type" value="Genomic_DNA"/>
</dbReference>
<feature type="non-terminal residue" evidence="1">
    <location>
        <position position="65"/>
    </location>
</feature>
<evidence type="ECO:0000313" key="1">
    <source>
        <dbReference type="EMBL" id="GAG33918.1"/>
    </source>
</evidence>
<organism evidence="1">
    <name type="scientific">marine sediment metagenome</name>
    <dbReference type="NCBI Taxonomy" id="412755"/>
    <lineage>
        <taxon>unclassified sequences</taxon>
        <taxon>metagenomes</taxon>
        <taxon>ecological metagenomes</taxon>
    </lineage>
</organism>
<dbReference type="InterPro" id="IPR042099">
    <property type="entry name" value="ANL_N_sf"/>
</dbReference>
<dbReference type="AlphaFoldDB" id="X0XB83"/>
<gene>
    <name evidence="1" type="ORF">S01H1_68668</name>
</gene>
<accession>X0XB83</accession>
<reference evidence="1" key="1">
    <citation type="journal article" date="2014" name="Front. Microbiol.">
        <title>High frequency of phylogenetically diverse reductive dehalogenase-homologous genes in deep subseafloor sedimentary metagenomes.</title>
        <authorList>
            <person name="Kawai M."/>
            <person name="Futagami T."/>
            <person name="Toyoda A."/>
            <person name="Takaki Y."/>
            <person name="Nishi S."/>
            <person name="Hori S."/>
            <person name="Arai W."/>
            <person name="Tsubouchi T."/>
            <person name="Morono Y."/>
            <person name="Uchiyama I."/>
            <person name="Ito T."/>
            <person name="Fujiyama A."/>
            <person name="Inagaki F."/>
            <person name="Takami H."/>
        </authorList>
    </citation>
    <scope>NUCLEOTIDE SEQUENCE</scope>
    <source>
        <strain evidence="1">Expedition CK06-06</strain>
    </source>
</reference>
<protein>
    <submittedName>
        <fullName evidence="1">Uncharacterized protein</fullName>
    </submittedName>
</protein>
<comment type="caution">
    <text evidence="1">The sequence shown here is derived from an EMBL/GenBank/DDBJ whole genome shotgun (WGS) entry which is preliminary data.</text>
</comment>